<reference evidence="1 2" key="1">
    <citation type="submission" date="2019-05" db="EMBL/GenBank/DDBJ databases">
        <title>Another draft genome of Portunus trituberculatus and its Hox gene families provides insights of decapod evolution.</title>
        <authorList>
            <person name="Jeong J.-H."/>
            <person name="Song I."/>
            <person name="Kim S."/>
            <person name="Choi T."/>
            <person name="Kim D."/>
            <person name="Ryu S."/>
            <person name="Kim W."/>
        </authorList>
    </citation>
    <scope>NUCLEOTIDE SEQUENCE [LARGE SCALE GENOMIC DNA]</scope>
    <source>
        <tissue evidence="1">Muscle</tissue>
    </source>
</reference>
<dbReference type="AlphaFoldDB" id="A0A5B7D4F1"/>
<organism evidence="1 2">
    <name type="scientific">Portunus trituberculatus</name>
    <name type="common">Swimming crab</name>
    <name type="synonym">Neptunus trituberculatus</name>
    <dbReference type="NCBI Taxonomy" id="210409"/>
    <lineage>
        <taxon>Eukaryota</taxon>
        <taxon>Metazoa</taxon>
        <taxon>Ecdysozoa</taxon>
        <taxon>Arthropoda</taxon>
        <taxon>Crustacea</taxon>
        <taxon>Multicrustacea</taxon>
        <taxon>Malacostraca</taxon>
        <taxon>Eumalacostraca</taxon>
        <taxon>Eucarida</taxon>
        <taxon>Decapoda</taxon>
        <taxon>Pleocyemata</taxon>
        <taxon>Brachyura</taxon>
        <taxon>Eubrachyura</taxon>
        <taxon>Portunoidea</taxon>
        <taxon>Portunidae</taxon>
        <taxon>Portuninae</taxon>
        <taxon>Portunus</taxon>
    </lineage>
</organism>
<sequence length="118" mass="12946">MGVLCPLDIHKDPVSITSLQAPLVRLHEGSEDHTAFIAGQVGHVHGLLHRLQLPIRLWSQVQKTYAILAPAHSNHFGACGGLSGVRSWQHSGAYQAGHEDEVVAELSGRNREIVRLRH</sequence>
<dbReference type="Proteomes" id="UP000324222">
    <property type="component" value="Unassembled WGS sequence"/>
</dbReference>
<comment type="caution">
    <text evidence="1">The sequence shown here is derived from an EMBL/GenBank/DDBJ whole genome shotgun (WGS) entry which is preliminary data.</text>
</comment>
<protein>
    <submittedName>
        <fullName evidence="1">Uncharacterized protein</fullName>
    </submittedName>
</protein>
<name>A0A5B7D4F1_PORTR</name>
<accession>A0A5B7D4F1</accession>
<proteinExistence type="predicted"/>
<gene>
    <name evidence="1" type="ORF">E2C01_009051</name>
</gene>
<dbReference type="EMBL" id="VSRR010000488">
    <property type="protein sequence ID" value="MPC16231.1"/>
    <property type="molecule type" value="Genomic_DNA"/>
</dbReference>
<evidence type="ECO:0000313" key="1">
    <source>
        <dbReference type="EMBL" id="MPC16231.1"/>
    </source>
</evidence>
<evidence type="ECO:0000313" key="2">
    <source>
        <dbReference type="Proteomes" id="UP000324222"/>
    </source>
</evidence>
<keyword evidence="2" id="KW-1185">Reference proteome</keyword>